<dbReference type="InterPro" id="IPR045336">
    <property type="entry name" value="MmgE_PrpD_N"/>
</dbReference>
<dbReference type="GO" id="GO:0047547">
    <property type="term" value="F:2-methylcitrate dehydratase activity"/>
    <property type="evidence" value="ECO:0007669"/>
    <property type="project" value="UniProtKB-EC"/>
</dbReference>
<evidence type="ECO:0000313" key="11">
    <source>
        <dbReference type="Proteomes" id="UP001595640"/>
    </source>
</evidence>
<dbReference type="SUPFAM" id="SSF103378">
    <property type="entry name" value="2-methylcitrate dehydratase PrpD"/>
    <property type="match status" value="1"/>
</dbReference>
<evidence type="ECO:0000313" key="10">
    <source>
        <dbReference type="EMBL" id="MFC3293990.1"/>
    </source>
</evidence>
<dbReference type="Pfam" id="PF03972">
    <property type="entry name" value="MmgE_PrpD_N"/>
    <property type="match status" value="1"/>
</dbReference>
<sequence>MSANVDINQRPDYDIELQKIADYVLGYKIESQEALDTARNCLMDTLGCGLLALRFPECTKHLGPVVENTVVPHGARVPGTSFRLDPMKAAWDIGCIIRWLDYNDTWLAAEWGHPSDNLGGILAVADHLSQKRIASGKPPLTMRDVLEAMIMAHEIQGVLALENSFNRVGLDHVVLVKVASTAVVAKLMGADREQLLSALSHAWADGQSLRTYRHAPNAGSRKSWAAGDATSRGVRLADIAMRGEMGIPGVLTAPQWGFYDVLFSKTNKDQQIKDENERKFKFTRNYGTYVMEHVLFKISFPAEFHAQTACEAAVILHPQVKDRLDEIDRIVITTHESAIRIISKSGKLANPADRDHCLQYMAAVPLAFGSLVAEHYEDEFHYANPIIDELREKMEVVEDERFTREYMESDKRSIANAIQVFFKDGSSTENVVVEYPIGHRRRRQDGIPLLEAKFKANLATRFPAGRSQAIFMLCKDQALLEATPVNEFMDMFVI</sequence>
<dbReference type="PANTHER" id="PTHR16943">
    <property type="entry name" value="2-METHYLCITRATE DEHYDRATASE-RELATED"/>
    <property type="match status" value="1"/>
</dbReference>
<evidence type="ECO:0000256" key="1">
    <source>
        <dbReference type="ARBA" id="ARBA00000096"/>
    </source>
</evidence>
<gene>
    <name evidence="10" type="primary">prpD</name>
    <name evidence="10" type="ORF">ACFOEI_18240</name>
</gene>
<evidence type="ECO:0000259" key="9">
    <source>
        <dbReference type="Pfam" id="PF19305"/>
    </source>
</evidence>
<dbReference type="InterPro" id="IPR042188">
    <property type="entry name" value="MmgE/PrpD_sf_2"/>
</dbReference>
<evidence type="ECO:0000259" key="8">
    <source>
        <dbReference type="Pfam" id="PF03972"/>
    </source>
</evidence>
<proteinExistence type="inferred from homology"/>
<keyword evidence="6" id="KW-0816">Tricarboxylic acid cycle</keyword>
<comment type="caution">
    <text evidence="10">The sequence shown here is derived from an EMBL/GenBank/DDBJ whole genome shotgun (WGS) entry which is preliminary data.</text>
</comment>
<evidence type="ECO:0000256" key="2">
    <source>
        <dbReference type="ARBA" id="ARBA00005026"/>
    </source>
</evidence>
<evidence type="ECO:0000256" key="4">
    <source>
        <dbReference type="ARBA" id="ARBA00013124"/>
    </source>
</evidence>
<feature type="domain" description="MmgE/PrpD C-terminal" evidence="9">
    <location>
        <begin position="300"/>
        <end position="476"/>
    </location>
</feature>
<dbReference type="InterPro" id="IPR042183">
    <property type="entry name" value="MmgE/PrpD_sf_1"/>
</dbReference>
<dbReference type="NCBIfam" id="NF006943">
    <property type="entry name" value="PRK09425.1"/>
    <property type="match status" value="1"/>
</dbReference>
<dbReference type="EC" id="4.2.1.79" evidence="4"/>
<dbReference type="InterPro" id="IPR036148">
    <property type="entry name" value="MmgE/PrpD_sf"/>
</dbReference>
<name>A0ABV7M6S1_9GAMM</name>
<dbReference type="Gene3D" id="1.10.4100.10">
    <property type="entry name" value="2-methylcitrate dehydratase PrpD"/>
    <property type="match status" value="1"/>
</dbReference>
<comment type="pathway">
    <text evidence="2">Organic acid metabolism; propanoate degradation.</text>
</comment>
<dbReference type="InterPro" id="IPR012705">
    <property type="entry name" value="2Me_IsoCit_deHydtase_PrpD"/>
</dbReference>
<comment type="similarity">
    <text evidence="3">Belongs to the PrpD family.</text>
</comment>
<dbReference type="Proteomes" id="UP001595640">
    <property type="component" value="Unassembled WGS sequence"/>
</dbReference>
<comment type="catalytic activity">
    <reaction evidence="1">
        <text>(2S,3S)-2-methylcitrate = 2-methyl-cis-aconitate + H2O</text>
        <dbReference type="Rhea" id="RHEA:17725"/>
        <dbReference type="ChEBI" id="CHEBI:15377"/>
        <dbReference type="ChEBI" id="CHEBI:57872"/>
        <dbReference type="ChEBI" id="CHEBI:58853"/>
        <dbReference type="EC" id="4.2.1.79"/>
    </reaction>
</comment>
<reference evidence="11" key="1">
    <citation type="journal article" date="2019" name="Int. J. Syst. Evol. Microbiol.">
        <title>The Global Catalogue of Microorganisms (GCM) 10K type strain sequencing project: providing services to taxonomists for standard genome sequencing and annotation.</title>
        <authorList>
            <consortium name="The Broad Institute Genomics Platform"/>
            <consortium name="The Broad Institute Genome Sequencing Center for Infectious Disease"/>
            <person name="Wu L."/>
            <person name="Ma J."/>
        </authorList>
    </citation>
    <scope>NUCLEOTIDE SEQUENCE [LARGE SCALE GENOMIC DNA]</scope>
    <source>
        <strain evidence="11">KCTC 12847</strain>
    </source>
</reference>
<evidence type="ECO:0000256" key="3">
    <source>
        <dbReference type="ARBA" id="ARBA00006174"/>
    </source>
</evidence>
<evidence type="ECO:0000256" key="7">
    <source>
        <dbReference type="ARBA" id="ARBA00023239"/>
    </source>
</evidence>
<dbReference type="RefSeq" id="WP_019020442.1">
    <property type="nucleotide sequence ID" value="NZ_BMXD01000013.1"/>
</dbReference>
<dbReference type="PANTHER" id="PTHR16943:SF8">
    <property type="entry name" value="2-METHYLCITRATE DEHYDRATASE"/>
    <property type="match status" value="1"/>
</dbReference>
<dbReference type="InterPro" id="IPR005656">
    <property type="entry name" value="MmgE_PrpD"/>
</dbReference>
<protein>
    <recommendedName>
        <fullName evidence="5">2-methylcitrate dehydratase</fullName>
        <ecNumber evidence="4">4.2.1.79</ecNumber>
    </recommendedName>
</protein>
<dbReference type="EMBL" id="JBHRUH010000034">
    <property type="protein sequence ID" value="MFC3293990.1"/>
    <property type="molecule type" value="Genomic_DNA"/>
</dbReference>
<dbReference type="InterPro" id="IPR045337">
    <property type="entry name" value="MmgE_PrpD_C"/>
</dbReference>
<keyword evidence="11" id="KW-1185">Reference proteome</keyword>
<feature type="domain" description="MmgE/PrpD N-terminal" evidence="8">
    <location>
        <begin position="18"/>
        <end position="269"/>
    </location>
</feature>
<evidence type="ECO:0000256" key="5">
    <source>
        <dbReference type="ARBA" id="ARBA00017240"/>
    </source>
</evidence>
<dbReference type="NCBIfam" id="TIGR02330">
    <property type="entry name" value="prpD"/>
    <property type="match status" value="1"/>
</dbReference>
<evidence type="ECO:0000256" key="6">
    <source>
        <dbReference type="ARBA" id="ARBA00022532"/>
    </source>
</evidence>
<keyword evidence="7 10" id="KW-0456">Lyase</keyword>
<dbReference type="Pfam" id="PF19305">
    <property type="entry name" value="MmgE_PrpD_C"/>
    <property type="match status" value="1"/>
</dbReference>
<dbReference type="Gene3D" id="3.30.1330.120">
    <property type="entry name" value="2-methylcitrate dehydratase PrpD"/>
    <property type="match status" value="1"/>
</dbReference>
<organism evidence="10 11">
    <name type="scientific">Modicisalibacter luteus</name>
    <dbReference type="NCBI Taxonomy" id="453962"/>
    <lineage>
        <taxon>Bacteria</taxon>
        <taxon>Pseudomonadati</taxon>
        <taxon>Pseudomonadota</taxon>
        <taxon>Gammaproteobacteria</taxon>
        <taxon>Oceanospirillales</taxon>
        <taxon>Halomonadaceae</taxon>
        <taxon>Modicisalibacter</taxon>
    </lineage>
</organism>
<accession>A0ABV7M6S1</accession>